<dbReference type="Proteomes" id="UP000192223">
    <property type="component" value="Unplaced"/>
</dbReference>
<dbReference type="AlphaFoldDB" id="A0A1W4W6T9"/>
<reference evidence="3" key="1">
    <citation type="submission" date="2025-08" db="UniProtKB">
        <authorList>
            <consortium name="RefSeq"/>
        </authorList>
    </citation>
    <scope>IDENTIFICATION</scope>
    <source>
        <tissue evidence="3">Entire body</tissue>
    </source>
</reference>
<evidence type="ECO:0000256" key="1">
    <source>
        <dbReference type="SAM" id="MobiDB-lite"/>
    </source>
</evidence>
<evidence type="ECO:0000313" key="3">
    <source>
        <dbReference type="RefSeq" id="XP_018319816.1"/>
    </source>
</evidence>
<feature type="region of interest" description="Disordered" evidence="1">
    <location>
        <begin position="98"/>
        <end position="128"/>
    </location>
</feature>
<keyword evidence="2" id="KW-1185">Reference proteome</keyword>
<organism evidence="2 3">
    <name type="scientific">Agrilus planipennis</name>
    <name type="common">Emerald ash borer</name>
    <name type="synonym">Agrilus marcopoli</name>
    <dbReference type="NCBI Taxonomy" id="224129"/>
    <lineage>
        <taxon>Eukaryota</taxon>
        <taxon>Metazoa</taxon>
        <taxon>Ecdysozoa</taxon>
        <taxon>Arthropoda</taxon>
        <taxon>Hexapoda</taxon>
        <taxon>Insecta</taxon>
        <taxon>Pterygota</taxon>
        <taxon>Neoptera</taxon>
        <taxon>Endopterygota</taxon>
        <taxon>Coleoptera</taxon>
        <taxon>Polyphaga</taxon>
        <taxon>Elateriformia</taxon>
        <taxon>Buprestoidea</taxon>
        <taxon>Buprestidae</taxon>
        <taxon>Agrilinae</taxon>
        <taxon>Agrilus</taxon>
    </lineage>
</organism>
<proteinExistence type="predicted"/>
<gene>
    <name evidence="3" type="primary">LOC108733224</name>
</gene>
<protein>
    <submittedName>
        <fullName evidence="3">Serine/threonine-protein kinase prpf4B-like</fullName>
    </submittedName>
</protein>
<dbReference type="InParanoid" id="A0A1W4W6T9"/>
<dbReference type="STRING" id="224129.A0A1W4W6T9"/>
<evidence type="ECO:0000313" key="2">
    <source>
        <dbReference type="Proteomes" id="UP000192223"/>
    </source>
</evidence>
<dbReference type="RefSeq" id="XP_018319816.1">
    <property type="nucleotide sequence ID" value="XM_018464314.1"/>
</dbReference>
<sequence length="226" mass="26696">MSVCDFSYLITREIFRIWTNELIQKNSIICVLGTIVAHVGAGHGDITPSLVPAPILHSVPLAISPSIHLTPHDDLVALPLTFDWNKWKHKDESEHYWDRDGVRDGDTDRHRDRDRDGDSDRDRDKDKDRDWSWIGNSDWKWKGDKVGDRDRDRDNDGDRDKYKDKDLSWMGNRDWDSGGDKDRNRDRDEDRNKDTVRVWNWGDDKGHRDRDKGHKKFNLFKKLFKC</sequence>
<accession>A0A1W4W6T9</accession>
<name>A0A1W4W6T9_AGRPL</name>
<feature type="region of interest" description="Disordered" evidence="1">
    <location>
        <begin position="144"/>
        <end position="192"/>
    </location>
</feature>
<dbReference type="GeneID" id="108733224"/>
<dbReference type="KEGG" id="apln:108733224"/>